<dbReference type="EMBL" id="CAMAPF010001027">
    <property type="protein sequence ID" value="CAH9140990.1"/>
    <property type="molecule type" value="Genomic_DNA"/>
</dbReference>
<feature type="transmembrane region" description="Helical" evidence="1">
    <location>
        <begin position="82"/>
        <end position="100"/>
    </location>
</feature>
<reference evidence="3" key="1">
    <citation type="submission" date="2022-07" db="EMBL/GenBank/DDBJ databases">
        <authorList>
            <person name="Macas J."/>
            <person name="Novak P."/>
            <person name="Neumann P."/>
        </authorList>
    </citation>
    <scope>NUCLEOTIDE SEQUENCE</scope>
</reference>
<dbReference type="AlphaFoldDB" id="A0AAV0FZC2"/>
<protein>
    <submittedName>
        <fullName evidence="3">Uncharacterized protein</fullName>
    </submittedName>
</protein>
<keyword evidence="1" id="KW-1133">Transmembrane helix</keyword>
<keyword evidence="1" id="KW-0472">Membrane</keyword>
<name>A0AAV0FZC2_9ASTE</name>
<keyword evidence="4" id="KW-1185">Reference proteome</keyword>
<proteinExistence type="predicted"/>
<evidence type="ECO:0000256" key="1">
    <source>
        <dbReference type="SAM" id="Phobius"/>
    </source>
</evidence>
<dbReference type="Proteomes" id="UP001152523">
    <property type="component" value="Unassembled WGS sequence"/>
</dbReference>
<sequence length="102" mass="11228">MTLDGLLSFQWLVKPEQFLHIGSLAVARKTGKFNNSFSVAGQAEPISSSMSRHTAVRVYIIAGLANMSAFICRFCSLSHPSVVLNAMIVMFRLLVVMLLVKI</sequence>
<evidence type="ECO:0000313" key="2">
    <source>
        <dbReference type="EMBL" id="CAH9140990.1"/>
    </source>
</evidence>
<gene>
    <name evidence="2" type="ORF">CEPIT_LOCUS38782</name>
    <name evidence="3" type="ORF">CEPIT_LOCUS38787</name>
</gene>
<feature type="transmembrane region" description="Helical" evidence="1">
    <location>
        <begin position="56"/>
        <end position="76"/>
    </location>
</feature>
<evidence type="ECO:0000313" key="4">
    <source>
        <dbReference type="Proteomes" id="UP001152523"/>
    </source>
</evidence>
<evidence type="ECO:0000313" key="3">
    <source>
        <dbReference type="EMBL" id="CAH9140995.1"/>
    </source>
</evidence>
<dbReference type="EMBL" id="CAMAPF010001027">
    <property type="protein sequence ID" value="CAH9140995.1"/>
    <property type="molecule type" value="Genomic_DNA"/>
</dbReference>
<keyword evidence="1" id="KW-0812">Transmembrane</keyword>
<organism evidence="3 4">
    <name type="scientific">Cuscuta epithymum</name>
    <dbReference type="NCBI Taxonomy" id="186058"/>
    <lineage>
        <taxon>Eukaryota</taxon>
        <taxon>Viridiplantae</taxon>
        <taxon>Streptophyta</taxon>
        <taxon>Embryophyta</taxon>
        <taxon>Tracheophyta</taxon>
        <taxon>Spermatophyta</taxon>
        <taxon>Magnoliopsida</taxon>
        <taxon>eudicotyledons</taxon>
        <taxon>Gunneridae</taxon>
        <taxon>Pentapetalae</taxon>
        <taxon>asterids</taxon>
        <taxon>lamiids</taxon>
        <taxon>Solanales</taxon>
        <taxon>Convolvulaceae</taxon>
        <taxon>Cuscuteae</taxon>
        <taxon>Cuscuta</taxon>
        <taxon>Cuscuta subgen. Cuscuta</taxon>
    </lineage>
</organism>
<comment type="caution">
    <text evidence="3">The sequence shown here is derived from an EMBL/GenBank/DDBJ whole genome shotgun (WGS) entry which is preliminary data.</text>
</comment>
<accession>A0AAV0FZC2</accession>